<reference evidence="2 3" key="1">
    <citation type="submission" date="2017-10" db="EMBL/GenBank/DDBJ databases">
        <title>Genomics of the genus Arcobacter.</title>
        <authorList>
            <person name="Perez-Cataluna A."/>
            <person name="Figueras M.J."/>
        </authorList>
    </citation>
    <scope>NUCLEOTIDE SEQUENCE [LARGE SCALE GENOMIC DNA]</scope>
    <source>
        <strain evidence="2 3">CECT 8441</strain>
    </source>
</reference>
<evidence type="ECO:0000313" key="3">
    <source>
        <dbReference type="Proteomes" id="UP000289758"/>
    </source>
</evidence>
<feature type="transmembrane region" description="Helical" evidence="1">
    <location>
        <begin position="6"/>
        <end position="22"/>
    </location>
</feature>
<comment type="caution">
    <text evidence="2">The sequence shown here is derived from an EMBL/GenBank/DDBJ whole genome shotgun (WGS) entry which is preliminary data.</text>
</comment>
<dbReference type="AlphaFoldDB" id="A0A4Q1A3Y2"/>
<keyword evidence="3" id="KW-1185">Reference proteome</keyword>
<name>A0A4Q1A3Y2_9BACT</name>
<keyword evidence="1" id="KW-0812">Transmembrane</keyword>
<keyword evidence="2" id="KW-0808">Transferase</keyword>
<keyword evidence="1" id="KW-1133">Transmembrane helix</keyword>
<feature type="non-terminal residue" evidence="2">
    <location>
        <position position="127"/>
    </location>
</feature>
<feature type="non-terminal residue" evidence="2">
    <location>
        <position position="1"/>
    </location>
</feature>
<dbReference type="GO" id="GO:0016301">
    <property type="term" value="F:kinase activity"/>
    <property type="evidence" value="ECO:0007669"/>
    <property type="project" value="UniProtKB-KW"/>
</dbReference>
<gene>
    <name evidence="2" type="ORF">CRV07_15610</name>
</gene>
<feature type="transmembrane region" description="Helical" evidence="1">
    <location>
        <begin position="67"/>
        <end position="86"/>
    </location>
</feature>
<dbReference type="Gene3D" id="1.10.287.130">
    <property type="match status" value="1"/>
</dbReference>
<sequence>VLPSFIIFTIIFGITMLFRYLLPMYIKEKKVLLSLLLILVCTTSLSICGIVTQINTGGKIDSTLIEFLLNYIVINIFTVLLSVYLIEGMIEKYKMEEKLQRAEKFYIASELAASIAHEIHNPLTTVH</sequence>
<dbReference type="Proteomes" id="UP000289758">
    <property type="component" value="Unassembled WGS sequence"/>
</dbReference>
<organism evidence="2 3">
    <name type="scientific">Halarcobacter ebronensis</name>
    <dbReference type="NCBI Taxonomy" id="1462615"/>
    <lineage>
        <taxon>Bacteria</taxon>
        <taxon>Pseudomonadati</taxon>
        <taxon>Campylobacterota</taxon>
        <taxon>Epsilonproteobacteria</taxon>
        <taxon>Campylobacterales</taxon>
        <taxon>Arcobacteraceae</taxon>
        <taxon>Halarcobacter</taxon>
    </lineage>
</organism>
<dbReference type="EMBL" id="PDKK01000089">
    <property type="protein sequence ID" value="RXJ97582.1"/>
    <property type="molecule type" value="Genomic_DNA"/>
</dbReference>
<proteinExistence type="predicted"/>
<protein>
    <submittedName>
        <fullName evidence="2">Two-component sensor histidine kinase</fullName>
    </submittedName>
</protein>
<accession>A0A4Q1A3Y2</accession>
<keyword evidence="1" id="KW-0472">Membrane</keyword>
<evidence type="ECO:0000256" key="1">
    <source>
        <dbReference type="SAM" id="Phobius"/>
    </source>
</evidence>
<keyword evidence="2" id="KW-0418">Kinase</keyword>
<feature type="transmembrane region" description="Helical" evidence="1">
    <location>
        <begin position="31"/>
        <end position="55"/>
    </location>
</feature>
<evidence type="ECO:0000313" key="2">
    <source>
        <dbReference type="EMBL" id="RXJ97582.1"/>
    </source>
</evidence>